<feature type="compositionally biased region" description="Basic and acidic residues" evidence="5">
    <location>
        <begin position="189"/>
        <end position="198"/>
    </location>
</feature>
<feature type="compositionally biased region" description="Polar residues" evidence="5">
    <location>
        <begin position="774"/>
        <end position="783"/>
    </location>
</feature>
<dbReference type="Gene3D" id="1.20.920.10">
    <property type="entry name" value="Bromodomain-like"/>
    <property type="match status" value="1"/>
</dbReference>
<protein>
    <submittedName>
        <fullName evidence="8">Uncharacterized protein</fullName>
    </submittedName>
</protein>
<evidence type="ECO:0000256" key="2">
    <source>
        <dbReference type="ARBA" id="ARBA00023117"/>
    </source>
</evidence>
<name>A0AAV3RXC2_LITER</name>
<feature type="domain" description="NET" evidence="7">
    <location>
        <begin position="796"/>
        <end position="877"/>
    </location>
</feature>
<dbReference type="InterPro" id="IPR018359">
    <property type="entry name" value="Bromodomain_CS"/>
</dbReference>
<feature type="region of interest" description="Disordered" evidence="5">
    <location>
        <begin position="110"/>
        <end position="278"/>
    </location>
</feature>
<dbReference type="InterPro" id="IPR038336">
    <property type="entry name" value="NET_sf"/>
</dbReference>
<dbReference type="PANTHER" id="PTHR45926">
    <property type="entry name" value="OSJNBA0053K19.4 PROTEIN"/>
    <property type="match status" value="1"/>
</dbReference>
<evidence type="ECO:0000313" key="9">
    <source>
        <dbReference type="Proteomes" id="UP001454036"/>
    </source>
</evidence>
<feature type="compositionally biased region" description="Low complexity" evidence="5">
    <location>
        <begin position="932"/>
        <end position="959"/>
    </location>
</feature>
<evidence type="ECO:0000313" key="8">
    <source>
        <dbReference type="EMBL" id="GAA0185165.1"/>
    </source>
</evidence>
<dbReference type="EMBL" id="BAABME010012486">
    <property type="protein sequence ID" value="GAA0185165.1"/>
    <property type="molecule type" value="Genomic_DNA"/>
</dbReference>
<dbReference type="Pfam" id="PF17035">
    <property type="entry name" value="BET"/>
    <property type="match status" value="1"/>
</dbReference>
<feature type="domain" description="Bromo" evidence="6">
    <location>
        <begin position="614"/>
        <end position="686"/>
    </location>
</feature>
<dbReference type="InterPro" id="IPR001487">
    <property type="entry name" value="Bromodomain"/>
</dbReference>
<feature type="compositionally biased region" description="Polar residues" evidence="5">
    <location>
        <begin position="199"/>
        <end position="209"/>
    </location>
</feature>
<dbReference type="CDD" id="cd05506">
    <property type="entry name" value="Bromo_plant1"/>
    <property type="match status" value="1"/>
</dbReference>
<dbReference type="PRINTS" id="PR00503">
    <property type="entry name" value="BROMODOMAIN"/>
</dbReference>
<evidence type="ECO:0000256" key="1">
    <source>
        <dbReference type="ARBA" id="ARBA00023015"/>
    </source>
</evidence>
<keyword evidence="3" id="KW-0804">Transcription</keyword>
<evidence type="ECO:0000256" key="3">
    <source>
        <dbReference type="ARBA" id="ARBA00023163"/>
    </source>
</evidence>
<evidence type="ECO:0000259" key="7">
    <source>
        <dbReference type="PROSITE" id="PS51525"/>
    </source>
</evidence>
<feature type="compositionally biased region" description="Basic and acidic residues" evidence="5">
    <location>
        <begin position="246"/>
        <end position="263"/>
    </location>
</feature>
<dbReference type="SUPFAM" id="SSF47370">
    <property type="entry name" value="Bromodomain"/>
    <property type="match status" value="1"/>
</dbReference>
<feature type="region of interest" description="Disordered" evidence="5">
    <location>
        <begin position="26"/>
        <end position="66"/>
    </location>
</feature>
<dbReference type="SMART" id="SM00297">
    <property type="entry name" value="BROMO"/>
    <property type="match status" value="1"/>
</dbReference>
<dbReference type="InterPro" id="IPR036427">
    <property type="entry name" value="Bromodomain-like_sf"/>
</dbReference>
<dbReference type="Pfam" id="PF00439">
    <property type="entry name" value="Bromodomain"/>
    <property type="match status" value="1"/>
</dbReference>
<dbReference type="PROSITE" id="PS50014">
    <property type="entry name" value="BROMODOMAIN_2"/>
    <property type="match status" value="1"/>
</dbReference>
<evidence type="ECO:0000256" key="4">
    <source>
        <dbReference type="PROSITE-ProRule" id="PRU00035"/>
    </source>
</evidence>
<dbReference type="PROSITE" id="PS51525">
    <property type="entry name" value="NET"/>
    <property type="match status" value="1"/>
</dbReference>
<feature type="compositionally biased region" description="Acidic residues" evidence="5">
    <location>
        <begin position="143"/>
        <end position="154"/>
    </location>
</feature>
<comment type="caution">
    <text evidence="8">The sequence shown here is derived from an EMBL/GenBank/DDBJ whole genome shotgun (WGS) entry which is preliminary data.</text>
</comment>
<reference evidence="8 9" key="1">
    <citation type="submission" date="2024-01" db="EMBL/GenBank/DDBJ databases">
        <title>The complete chloroplast genome sequence of Lithospermum erythrorhizon: insights into the phylogenetic relationship among Boraginaceae species and the maternal lineages of purple gromwells.</title>
        <authorList>
            <person name="Okada T."/>
            <person name="Watanabe K."/>
        </authorList>
    </citation>
    <scope>NUCLEOTIDE SEQUENCE [LARGE SCALE GENOMIC DNA]</scope>
</reference>
<feature type="compositionally biased region" description="Basic and acidic residues" evidence="5">
    <location>
        <begin position="921"/>
        <end position="931"/>
    </location>
</feature>
<accession>A0AAV3RXC2</accession>
<evidence type="ECO:0000256" key="5">
    <source>
        <dbReference type="SAM" id="MobiDB-lite"/>
    </source>
</evidence>
<feature type="region of interest" description="Disordered" evidence="5">
    <location>
        <begin position="905"/>
        <end position="967"/>
    </location>
</feature>
<keyword evidence="9" id="KW-1185">Reference proteome</keyword>
<dbReference type="AlphaFoldDB" id="A0AAV3RXC2"/>
<dbReference type="Gene3D" id="1.20.1270.220">
    <property type="match status" value="1"/>
</dbReference>
<keyword evidence="2 4" id="KW-0103">Bromodomain</keyword>
<evidence type="ECO:0000259" key="6">
    <source>
        <dbReference type="PROSITE" id="PS50014"/>
    </source>
</evidence>
<dbReference type="Proteomes" id="UP001454036">
    <property type="component" value="Unassembled WGS sequence"/>
</dbReference>
<feature type="region of interest" description="Disordered" evidence="5">
    <location>
        <begin position="770"/>
        <end position="804"/>
    </location>
</feature>
<proteinExistence type="predicted"/>
<organism evidence="8 9">
    <name type="scientific">Lithospermum erythrorhizon</name>
    <name type="common">Purple gromwell</name>
    <name type="synonym">Lithospermum officinale var. erythrorhizon</name>
    <dbReference type="NCBI Taxonomy" id="34254"/>
    <lineage>
        <taxon>Eukaryota</taxon>
        <taxon>Viridiplantae</taxon>
        <taxon>Streptophyta</taxon>
        <taxon>Embryophyta</taxon>
        <taxon>Tracheophyta</taxon>
        <taxon>Spermatophyta</taxon>
        <taxon>Magnoliopsida</taxon>
        <taxon>eudicotyledons</taxon>
        <taxon>Gunneridae</taxon>
        <taxon>Pentapetalae</taxon>
        <taxon>asterids</taxon>
        <taxon>lamiids</taxon>
        <taxon>Boraginales</taxon>
        <taxon>Boraginaceae</taxon>
        <taxon>Boraginoideae</taxon>
        <taxon>Lithospermeae</taxon>
        <taxon>Lithospermum</taxon>
    </lineage>
</organism>
<dbReference type="PROSITE" id="PS00633">
    <property type="entry name" value="BROMODOMAIN_1"/>
    <property type="match status" value="1"/>
</dbReference>
<feature type="compositionally biased region" description="Low complexity" evidence="5">
    <location>
        <begin position="39"/>
        <end position="57"/>
    </location>
</feature>
<dbReference type="InterPro" id="IPR037377">
    <property type="entry name" value="GTE_bromo"/>
</dbReference>
<sequence length="967" mass="106336">MATEPLDGVNDSELLERRRWGSVTKVYTRKNKGQRNSNSSVATTTSLTTAATSEPATVSVNDEVSKRMGTGNGVLCDEAQEGCKKGLLSVDDGNSRQPDCPEQVALSALPSENEEVEGRGVTVSTSKGPPVDSKEVIVPSENGDGEAVDQEVEVDQLGQEAGDSPRENAAQENTELLMDGKEAVVPSEIDSRVEREEGSCNSVLQSSTEVVERDKLSQDVGDSHGGNANQNGKDLGVAGKEVLLSSRDDDQSQHEDGPSHGETIRPCSNDMLPESEEVSLVKEDQLGQATADGHIETTRVSGKAGQLGHEEATTHVETALGSDGVLKEKKAVVVPQEDGGTLEQAIGASSGETVRICDEESPESREVVVPPHSSGCDIADANGVVSLNKPQPDMQELPSVMIRIDDKLRINVAGARSSNEIRGVKRKLETELDQVRSLFKKLQAKELQVTSSNYNTDNGIISNVETINTNSINRVDSSTRDEAPGNFNAYIQPEYAMNDAVERTLTRVSSEVGSVLHRSNKLFNRSLSVSMVDNDHGVGDFMEREKRTPKANQLYRNSEFLLGKDRLPPESNKKLKANGVGRKDAEIERRFGLASFKNRERAFKSCSSLLQRLMKHNFGWVFNEPVDVKKLGLHDYHDIIKNPMDLGTIKARLSLNYYKSPIEYADDVRLVFRNAMTYNPKGHDVNLMAETLLRMFEERWMVIETEYNIDFRYQMYQDAGLPAPMSRNFPATQFQTPAQIPTPVHPPAHVQAPPYASVTPVPQRRTLENLQPMAMNTTPNLRPSSYVGRTPAPKKPKARDLNKRDMTYDEKQKLSTNLQNLPTEKLDAIVQIIKRRSSALSQNNDEIEVDIDSVDTETLWELDRFITNYKKSLSKNKRKAELALLTQAEALRATAVMNTLPATVDMQKETRIGENNDPPVEVERQGDHDSRSSSSSSSSSSSGSSSSDSDSDSSSSCGSDSRRSPRT</sequence>
<gene>
    <name evidence="8" type="ORF">LIER_32453</name>
</gene>
<dbReference type="InterPro" id="IPR027353">
    <property type="entry name" value="NET_dom"/>
</dbReference>
<keyword evidence="1" id="KW-0805">Transcription regulation</keyword>